<evidence type="ECO:0000256" key="1">
    <source>
        <dbReference type="ARBA" id="ARBA00004196"/>
    </source>
</evidence>
<proteinExistence type="inferred from homology"/>
<keyword evidence="7" id="KW-0813">Transport</keyword>
<dbReference type="GO" id="GO:0030313">
    <property type="term" value="C:cell envelope"/>
    <property type="evidence" value="ECO:0007669"/>
    <property type="project" value="UniProtKB-SubCell"/>
</dbReference>
<evidence type="ECO:0000256" key="2">
    <source>
        <dbReference type="ARBA" id="ARBA00007639"/>
    </source>
</evidence>
<dbReference type="eggNOG" id="COG1879">
    <property type="taxonomic scope" value="Bacteria"/>
</dbReference>
<dbReference type="PANTHER" id="PTHR46847">
    <property type="entry name" value="D-ALLOSE-BINDING PERIPLASMIC PROTEIN-RELATED"/>
    <property type="match status" value="1"/>
</dbReference>
<feature type="signal peptide" evidence="5">
    <location>
        <begin position="1"/>
        <end position="22"/>
    </location>
</feature>
<keyword evidence="8" id="KW-1185">Reference proteome</keyword>
<evidence type="ECO:0000313" key="8">
    <source>
        <dbReference type="Proteomes" id="UP000014155"/>
    </source>
</evidence>
<comment type="subcellular location">
    <subcellularLocation>
        <location evidence="1">Cell envelope</location>
    </subcellularLocation>
</comment>
<dbReference type="Proteomes" id="UP000014155">
    <property type="component" value="Unassembled WGS sequence"/>
</dbReference>
<evidence type="ECO:0000259" key="6">
    <source>
        <dbReference type="Pfam" id="PF13407"/>
    </source>
</evidence>
<dbReference type="PROSITE" id="PS51257">
    <property type="entry name" value="PROKAR_LIPOPROTEIN"/>
    <property type="match status" value="1"/>
</dbReference>
<dbReference type="RefSeq" id="WP_004626615.1">
    <property type="nucleotide sequence ID" value="NZ_AORV01000039.1"/>
</dbReference>
<evidence type="ECO:0000256" key="5">
    <source>
        <dbReference type="SAM" id="SignalP"/>
    </source>
</evidence>
<evidence type="ECO:0000313" key="7">
    <source>
        <dbReference type="EMBL" id="EMS71319.1"/>
    </source>
</evidence>
<feature type="region of interest" description="Disordered" evidence="4">
    <location>
        <begin position="30"/>
        <end position="50"/>
    </location>
</feature>
<dbReference type="PANTHER" id="PTHR46847:SF3">
    <property type="entry name" value="GALACTOFURANOSE-BINDING PROTEIN YTFQ"/>
    <property type="match status" value="1"/>
</dbReference>
<dbReference type="SUPFAM" id="SSF53822">
    <property type="entry name" value="Periplasmic binding protein-like I"/>
    <property type="match status" value="1"/>
</dbReference>
<dbReference type="GO" id="GO:0030246">
    <property type="term" value="F:carbohydrate binding"/>
    <property type="evidence" value="ECO:0007669"/>
    <property type="project" value="UniProtKB-ARBA"/>
</dbReference>
<feature type="chain" id="PRO_5004497247" evidence="5">
    <location>
        <begin position="23"/>
        <end position="345"/>
    </location>
</feature>
<dbReference type="InterPro" id="IPR025997">
    <property type="entry name" value="SBP_2_dom"/>
</dbReference>
<sequence length="345" mass="36686">MNKLLARAISSIAAITMVFSLAACGGSSSKVESTQSAKPSETAQASEAAAPSTEAAKKLVIGFAQVGAESAWRTAETQSIKDEAAKRGYDLKFSDAQQKQENQIKAIRSFIQQKVDAIVVAPAVSSGWDTVFKEAQDAKIPVILVDRGVDCDPSLYSTFIGSDFIEEGKNACIELAKAMGEKGNIVELQGSVGASAATDRQKGFAEELKNHPDLKIIKTQSGDFARAKGKEVMESFLKSDGKNIQGVYAHNDDMGMGAIQAIEEAGLKPGVDIKIVGVDGIKDAFQAMVDGKYNATVECNPLLGPQVFDAAETLVKGGTVEKWIKSQEGIYPADKAQEALPNRVY</sequence>
<organism evidence="7 8">
    <name type="scientific">Ruminiclostridium cellobioparum subsp. termitidis CT1112</name>
    <dbReference type="NCBI Taxonomy" id="1195236"/>
    <lineage>
        <taxon>Bacteria</taxon>
        <taxon>Bacillati</taxon>
        <taxon>Bacillota</taxon>
        <taxon>Clostridia</taxon>
        <taxon>Eubacteriales</taxon>
        <taxon>Oscillospiraceae</taxon>
        <taxon>Ruminiclostridium</taxon>
    </lineage>
</organism>
<reference evidence="7 8" key="1">
    <citation type="journal article" date="2013" name="Genome Announc.">
        <title>Draft Genome Sequence of the Cellulolytic, Mesophilic, Anaerobic Bacterium Clostridium termitidis Strain CT1112 (DSM 5398).</title>
        <authorList>
            <person name="Lal S."/>
            <person name="Ramachandran U."/>
            <person name="Zhang X."/>
            <person name="Munir R."/>
            <person name="Sparling R."/>
            <person name="Levin D.B."/>
        </authorList>
    </citation>
    <scope>NUCLEOTIDE SEQUENCE [LARGE SCALE GENOMIC DNA]</scope>
    <source>
        <strain evidence="7 8">CT1112</strain>
    </source>
</reference>
<dbReference type="STRING" id="1195236.CTER_2825"/>
<dbReference type="InterPro" id="IPR028082">
    <property type="entry name" value="Peripla_BP_I"/>
</dbReference>
<dbReference type="AlphaFoldDB" id="S0FQ68"/>
<dbReference type="Pfam" id="PF13407">
    <property type="entry name" value="Peripla_BP_4"/>
    <property type="match status" value="1"/>
</dbReference>
<comment type="caution">
    <text evidence="7">The sequence shown here is derived from an EMBL/GenBank/DDBJ whole genome shotgun (WGS) entry which is preliminary data.</text>
</comment>
<dbReference type="CDD" id="cd06309">
    <property type="entry name" value="PBP1_galactofuranose_YtfQ-like"/>
    <property type="match status" value="1"/>
</dbReference>
<dbReference type="Gene3D" id="3.40.50.2300">
    <property type="match status" value="2"/>
</dbReference>
<evidence type="ECO:0000256" key="3">
    <source>
        <dbReference type="ARBA" id="ARBA00022729"/>
    </source>
</evidence>
<gene>
    <name evidence="7" type="ORF">CTER_2825</name>
</gene>
<keyword evidence="3 5" id="KW-0732">Signal</keyword>
<feature type="compositionally biased region" description="Low complexity" evidence="4">
    <location>
        <begin position="39"/>
        <end position="50"/>
    </location>
</feature>
<name>S0FQ68_RUMCE</name>
<dbReference type="PATRIC" id="fig|1195236.3.peg.3145"/>
<accession>S0FQ68</accession>
<keyword evidence="7" id="KW-0762">Sugar transport</keyword>
<evidence type="ECO:0000256" key="4">
    <source>
        <dbReference type="SAM" id="MobiDB-lite"/>
    </source>
</evidence>
<dbReference type="EMBL" id="AORV01000039">
    <property type="protein sequence ID" value="EMS71319.1"/>
    <property type="molecule type" value="Genomic_DNA"/>
</dbReference>
<feature type="domain" description="Periplasmic binding protein" evidence="6">
    <location>
        <begin position="61"/>
        <end position="317"/>
    </location>
</feature>
<comment type="similarity">
    <text evidence="2">Belongs to the bacterial solute-binding protein 2 family.</text>
</comment>
<protein>
    <submittedName>
        <fullName evidence="7">ABC-type sugar transport system, periplasmic component</fullName>
    </submittedName>
</protein>